<evidence type="ECO:0000313" key="9">
    <source>
        <dbReference type="EMBL" id="MER6981498.1"/>
    </source>
</evidence>
<name>A0ABV1WCF4_9ACTN</name>
<dbReference type="PANTHER" id="PTHR42775:SF1">
    <property type="entry name" value="PERMEASE RV2963-RELATED"/>
    <property type="match status" value="1"/>
</dbReference>
<keyword evidence="10" id="KW-1185">Reference proteome</keyword>
<dbReference type="Pfam" id="PF03773">
    <property type="entry name" value="ArsP_1"/>
    <property type="match status" value="1"/>
</dbReference>
<gene>
    <name evidence="9" type="ORF">ABT317_32150</name>
</gene>
<dbReference type="Proteomes" id="UP001458415">
    <property type="component" value="Unassembled WGS sequence"/>
</dbReference>
<feature type="transmembrane region" description="Helical" evidence="8">
    <location>
        <begin position="296"/>
        <end position="321"/>
    </location>
</feature>
<proteinExistence type="inferred from homology"/>
<evidence type="ECO:0000256" key="1">
    <source>
        <dbReference type="ARBA" id="ARBA00004651"/>
    </source>
</evidence>
<comment type="subcellular location">
    <subcellularLocation>
        <location evidence="1">Cell membrane</location>
        <topology evidence="1">Multi-pass membrane protein</topology>
    </subcellularLocation>
</comment>
<evidence type="ECO:0000313" key="10">
    <source>
        <dbReference type="Proteomes" id="UP001458415"/>
    </source>
</evidence>
<feature type="transmembrane region" description="Helical" evidence="8">
    <location>
        <begin position="53"/>
        <end position="74"/>
    </location>
</feature>
<feature type="transmembrane region" description="Helical" evidence="8">
    <location>
        <begin position="265"/>
        <end position="284"/>
    </location>
</feature>
<evidence type="ECO:0000256" key="7">
    <source>
        <dbReference type="SAM" id="MobiDB-lite"/>
    </source>
</evidence>
<feature type="compositionally biased region" description="Basic and acidic residues" evidence="7">
    <location>
        <begin position="391"/>
        <end position="403"/>
    </location>
</feature>
<evidence type="ECO:0000256" key="5">
    <source>
        <dbReference type="ARBA" id="ARBA00022989"/>
    </source>
</evidence>
<feature type="region of interest" description="Disordered" evidence="7">
    <location>
        <begin position="379"/>
        <end position="403"/>
    </location>
</feature>
<evidence type="ECO:0000256" key="3">
    <source>
        <dbReference type="ARBA" id="ARBA00022475"/>
    </source>
</evidence>
<dbReference type="EMBL" id="JBEPCU010000779">
    <property type="protein sequence ID" value="MER6981498.1"/>
    <property type="molecule type" value="Genomic_DNA"/>
</dbReference>
<keyword evidence="4 8" id="KW-0812">Transmembrane</keyword>
<dbReference type="PANTHER" id="PTHR42775">
    <property type="entry name" value="PERMEASE RV2963-RELATED"/>
    <property type="match status" value="1"/>
</dbReference>
<reference evidence="9 10" key="1">
    <citation type="submission" date="2024-06" db="EMBL/GenBank/DDBJ databases">
        <title>The Natural Products Discovery Center: Release of the First 8490 Sequenced Strains for Exploring Actinobacteria Biosynthetic Diversity.</title>
        <authorList>
            <person name="Kalkreuter E."/>
            <person name="Kautsar S.A."/>
            <person name="Yang D."/>
            <person name="Bader C.D."/>
            <person name="Teijaro C.N."/>
            <person name="Fluegel L."/>
            <person name="Davis C.M."/>
            <person name="Simpson J.R."/>
            <person name="Lauterbach L."/>
            <person name="Steele A.D."/>
            <person name="Gui C."/>
            <person name="Meng S."/>
            <person name="Li G."/>
            <person name="Viehrig K."/>
            <person name="Ye F."/>
            <person name="Su P."/>
            <person name="Kiefer A.F."/>
            <person name="Nichols A."/>
            <person name="Cepeda A.J."/>
            <person name="Yan W."/>
            <person name="Fan B."/>
            <person name="Jiang Y."/>
            <person name="Adhikari A."/>
            <person name="Zheng C.-J."/>
            <person name="Schuster L."/>
            <person name="Cowan T.M."/>
            <person name="Smanski M.J."/>
            <person name="Chevrette M.G."/>
            <person name="De Carvalho L.P.S."/>
            <person name="Shen B."/>
        </authorList>
    </citation>
    <scope>NUCLEOTIDE SEQUENCE [LARGE SCALE GENOMIC DNA]</scope>
    <source>
        <strain evidence="9 10">NPDC000634</strain>
    </source>
</reference>
<dbReference type="InterPro" id="IPR053166">
    <property type="entry name" value="UPF0718_permease"/>
</dbReference>
<keyword evidence="3" id="KW-1003">Cell membrane</keyword>
<evidence type="ECO:0000256" key="8">
    <source>
        <dbReference type="SAM" id="Phobius"/>
    </source>
</evidence>
<evidence type="ECO:0000256" key="2">
    <source>
        <dbReference type="ARBA" id="ARBA00006386"/>
    </source>
</evidence>
<evidence type="ECO:0000256" key="6">
    <source>
        <dbReference type="ARBA" id="ARBA00023136"/>
    </source>
</evidence>
<feature type="transmembrane region" description="Helical" evidence="8">
    <location>
        <begin position="341"/>
        <end position="361"/>
    </location>
</feature>
<feature type="transmembrane region" description="Helical" evidence="8">
    <location>
        <begin position="86"/>
        <end position="109"/>
    </location>
</feature>
<feature type="transmembrane region" description="Helical" evidence="8">
    <location>
        <begin position="115"/>
        <end position="136"/>
    </location>
</feature>
<keyword evidence="6 8" id="KW-0472">Membrane</keyword>
<evidence type="ECO:0000256" key="4">
    <source>
        <dbReference type="ARBA" id="ARBA00022692"/>
    </source>
</evidence>
<comment type="caution">
    <text evidence="9">The sequence shown here is derived from an EMBL/GenBank/DDBJ whole genome shotgun (WGS) entry which is preliminary data.</text>
</comment>
<feature type="transmembrane region" description="Helical" evidence="8">
    <location>
        <begin position="196"/>
        <end position="214"/>
    </location>
</feature>
<accession>A0ABV1WCF4</accession>
<comment type="similarity">
    <text evidence="2">Belongs to the UPF0718 family.</text>
</comment>
<keyword evidence="5 8" id="KW-1133">Transmembrane helix</keyword>
<dbReference type="RefSeq" id="WP_086727280.1">
    <property type="nucleotide sequence ID" value="NZ_MUBM01000173.1"/>
</dbReference>
<dbReference type="InterPro" id="IPR005524">
    <property type="entry name" value="DUF318"/>
</dbReference>
<organism evidence="9 10">
    <name type="scientific">Streptomyces carpinensis</name>
    <dbReference type="NCBI Taxonomy" id="66369"/>
    <lineage>
        <taxon>Bacteria</taxon>
        <taxon>Bacillati</taxon>
        <taxon>Actinomycetota</taxon>
        <taxon>Actinomycetes</taxon>
        <taxon>Kitasatosporales</taxon>
        <taxon>Streptomycetaceae</taxon>
        <taxon>Streptomyces</taxon>
    </lineage>
</organism>
<sequence length="403" mass="43360">MHAVLHALSITGSMTWEITWALILGFALSAIVQAVVRKSTVVSLLGDDRPRTLAVAAGLGVASSSCSYAAVALARSLFRKGADFTAAMAFEIASTNLVVELGVILALLMGWQFTAAEFVGGPIMIALLAVLFRLLLRARLLRQAREQAERGLAGSMEGHAAMDMSVRGEGSFTRRLLSREGFTATSHVFVMEWAAILRDLVVGLLIAGAVAAWVPDSFWRTFFFEGHPLAAKLWGPVVGPLVAIASFVCSIGNVPLAVVLWKGGISFGGVVAFIFADLLILPILNIYRKYYGARMAVFLLGTFYLAMVIAGYVVEFAFGGLGLIPDQAAAKVPMQGVNWNYTTWLNIAFLVLAAVLLVRFWRTGGLSMVRMMGGAPDTGRDHTAHTQHGHHAGDHANLDEERQ</sequence>
<protein>
    <submittedName>
        <fullName evidence="9">Permease</fullName>
    </submittedName>
</protein>